<organism evidence="1 2">
    <name type="scientific">Teladorsagia circumcincta</name>
    <name type="common">Brown stomach worm</name>
    <name type="synonym">Ostertagia circumcincta</name>
    <dbReference type="NCBI Taxonomy" id="45464"/>
    <lineage>
        <taxon>Eukaryota</taxon>
        <taxon>Metazoa</taxon>
        <taxon>Ecdysozoa</taxon>
        <taxon>Nematoda</taxon>
        <taxon>Chromadorea</taxon>
        <taxon>Rhabditida</taxon>
        <taxon>Rhabditina</taxon>
        <taxon>Rhabditomorpha</taxon>
        <taxon>Strongyloidea</taxon>
        <taxon>Trichostrongylidae</taxon>
        <taxon>Teladorsagia</taxon>
    </lineage>
</organism>
<dbReference type="GO" id="GO:0003723">
    <property type="term" value="F:RNA binding"/>
    <property type="evidence" value="ECO:0007669"/>
    <property type="project" value="InterPro"/>
</dbReference>
<dbReference type="Proteomes" id="UP000230423">
    <property type="component" value="Unassembled WGS sequence"/>
</dbReference>
<protein>
    <recommendedName>
        <fullName evidence="3">Pseudouridine synthase RsuA/RluA-like domain-containing protein</fullName>
    </recommendedName>
</protein>
<accession>A0A2G9THX7</accession>
<sequence length="132" mass="14943">MTQEELVDLMSDRILYKDDNIVAFDKPYGMAYSGASQTAPQLDRLLQKIKARVVPKCERLYLVKSLDKFQSGIVLFATCIVRGELDDSPIKITIPLLKTVKDRDMKLVPLVSNKAKGDIFYVESECRTVRGN</sequence>
<dbReference type="GO" id="GO:0009982">
    <property type="term" value="F:pseudouridine synthase activity"/>
    <property type="evidence" value="ECO:0007669"/>
    <property type="project" value="InterPro"/>
</dbReference>
<evidence type="ECO:0000313" key="2">
    <source>
        <dbReference type="Proteomes" id="UP000230423"/>
    </source>
</evidence>
<gene>
    <name evidence="1" type="ORF">TELCIR_21035</name>
</gene>
<name>A0A2G9THX7_TELCI</name>
<reference evidence="1 2" key="1">
    <citation type="submission" date="2015-09" db="EMBL/GenBank/DDBJ databases">
        <title>Draft genome of the parasitic nematode Teladorsagia circumcincta isolate WARC Sus (inbred).</title>
        <authorList>
            <person name="Mitreva M."/>
        </authorList>
    </citation>
    <scope>NUCLEOTIDE SEQUENCE [LARGE SCALE GENOMIC DNA]</scope>
    <source>
        <strain evidence="1 2">S</strain>
    </source>
</reference>
<dbReference type="Gene3D" id="3.30.2350.10">
    <property type="entry name" value="Pseudouridine synthase"/>
    <property type="match status" value="1"/>
</dbReference>
<dbReference type="OrthoDB" id="418349at2759"/>
<dbReference type="SUPFAM" id="SSF55120">
    <property type="entry name" value="Pseudouridine synthase"/>
    <property type="match status" value="1"/>
</dbReference>
<dbReference type="InterPro" id="IPR020103">
    <property type="entry name" value="PsdUridine_synth_cat_dom_sf"/>
</dbReference>
<keyword evidence="2" id="KW-1185">Reference proteome</keyword>
<dbReference type="GO" id="GO:0001522">
    <property type="term" value="P:pseudouridine synthesis"/>
    <property type="evidence" value="ECO:0007669"/>
    <property type="project" value="InterPro"/>
</dbReference>
<feature type="non-terminal residue" evidence="1">
    <location>
        <position position="132"/>
    </location>
</feature>
<evidence type="ECO:0000313" key="1">
    <source>
        <dbReference type="EMBL" id="PIO57551.1"/>
    </source>
</evidence>
<dbReference type="EMBL" id="KZ364911">
    <property type="protein sequence ID" value="PIO57551.1"/>
    <property type="molecule type" value="Genomic_DNA"/>
</dbReference>
<dbReference type="AlphaFoldDB" id="A0A2G9THX7"/>
<proteinExistence type="predicted"/>
<evidence type="ECO:0008006" key="3">
    <source>
        <dbReference type="Google" id="ProtNLM"/>
    </source>
</evidence>